<proteinExistence type="predicted"/>
<dbReference type="InterPro" id="IPR020493">
    <property type="entry name" value="Uncharacterised_HI0310"/>
</dbReference>
<accession>A0A3Q9JLP4</accession>
<evidence type="ECO:0000313" key="2">
    <source>
        <dbReference type="EMBL" id="AZS50567.1"/>
    </source>
</evidence>
<protein>
    <recommendedName>
        <fullName evidence="4">TonB-dependent receptor</fullName>
    </recommendedName>
</protein>
<dbReference type="Pfam" id="PF17274">
    <property type="entry name" value="DUF5339"/>
    <property type="match status" value="1"/>
</dbReference>
<name>A0A3Q9JLP4_9GAMM</name>
<dbReference type="EMBL" id="CP029822">
    <property type="protein sequence ID" value="AZS50567.1"/>
    <property type="molecule type" value="Genomic_DNA"/>
</dbReference>
<sequence length="103" mass="11050">MKKILLGLMIGATSISAMAAELVTECQDYYKEADTMLPQALEAAKSQGMDEAVVKKQYEDSKAQLAALTPEQQKSACTQAKAALVEVKKMQAAQQAAPATEKK</sequence>
<dbReference type="RefSeq" id="WP_127163018.1">
    <property type="nucleotide sequence ID" value="NZ_CP029822.1"/>
</dbReference>
<evidence type="ECO:0000256" key="1">
    <source>
        <dbReference type="SAM" id="SignalP"/>
    </source>
</evidence>
<organism evidence="2 3">
    <name type="scientific">Entomomonas moraniae</name>
    <dbReference type="NCBI Taxonomy" id="2213226"/>
    <lineage>
        <taxon>Bacteria</taxon>
        <taxon>Pseudomonadati</taxon>
        <taxon>Pseudomonadota</taxon>
        <taxon>Gammaproteobacteria</taxon>
        <taxon>Pseudomonadales</taxon>
        <taxon>Pseudomonadaceae</taxon>
        <taxon>Entomomonas</taxon>
    </lineage>
</organism>
<keyword evidence="1" id="KW-0732">Signal</keyword>
<evidence type="ECO:0000313" key="3">
    <source>
        <dbReference type="Proteomes" id="UP000273143"/>
    </source>
</evidence>
<evidence type="ECO:0008006" key="4">
    <source>
        <dbReference type="Google" id="ProtNLM"/>
    </source>
</evidence>
<feature type="chain" id="PRO_5018725661" description="TonB-dependent receptor" evidence="1">
    <location>
        <begin position="20"/>
        <end position="103"/>
    </location>
</feature>
<reference evidence="3" key="1">
    <citation type="submission" date="2018-06" db="EMBL/GenBank/DDBJ databases">
        <title>Complete genome of Pseudomonas insecticola strain QZS01.</title>
        <authorList>
            <person name="Wang J."/>
            <person name="Su Q."/>
        </authorList>
    </citation>
    <scope>NUCLEOTIDE SEQUENCE [LARGE SCALE GENOMIC DNA]</scope>
    <source>
        <strain evidence="3">QZS01</strain>
    </source>
</reference>
<dbReference type="AlphaFoldDB" id="A0A3Q9JLP4"/>
<dbReference type="KEGG" id="emo:DM558_07150"/>
<dbReference type="Proteomes" id="UP000273143">
    <property type="component" value="Chromosome"/>
</dbReference>
<feature type="signal peptide" evidence="1">
    <location>
        <begin position="1"/>
        <end position="19"/>
    </location>
</feature>
<keyword evidence="3" id="KW-1185">Reference proteome</keyword>
<gene>
    <name evidence="2" type="ORF">DM558_07150</name>
</gene>